<evidence type="ECO:0000256" key="6">
    <source>
        <dbReference type="ARBA" id="ARBA00022989"/>
    </source>
</evidence>
<proteinExistence type="inferred from homology"/>
<accession>A0A8J6LCT9</accession>
<comment type="subcellular location">
    <subcellularLocation>
        <location evidence="1">Endoplasmic reticulum membrane</location>
        <topology evidence="1">Multi-pass membrane protein</topology>
    </subcellularLocation>
</comment>
<dbReference type="GO" id="GO:0070072">
    <property type="term" value="P:vacuolar proton-transporting V-type ATPase complex assembly"/>
    <property type="evidence" value="ECO:0007669"/>
    <property type="project" value="InterPro"/>
</dbReference>
<organism evidence="9 10">
    <name type="scientific">Tenebrio molitor</name>
    <name type="common">Yellow mealworm beetle</name>
    <dbReference type="NCBI Taxonomy" id="7067"/>
    <lineage>
        <taxon>Eukaryota</taxon>
        <taxon>Metazoa</taxon>
        <taxon>Ecdysozoa</taxon>
        <taxon>Arthropoda</taxon>
        <taxon>Hexapoda</taxon>
        <taxon>Insecta</taxon>
        <taxon>Pterygota</taxon>
        <taxon>Neoptera</taxon>
        <taxon>Endopterygota</taxon>
        <taxon>Coleoptera</taxon>
        <taxon>Polyphaga</taxon>
        <taxon>Cucujiformia</taxon>
        <taxon>Tenebrionidae</taxon>
        <taxon>Tenebrio</taxon>
    </lineage>
</organism>
<dbReference type="InterPro" id="IPR017243">
    <property type="entry name" value="Bloc1s5"/>
</dbReference>
<evidence type="ECO:0000256" key="7">
    <source>
        <dbReference type="ARBA" id="ARBA00023136"/>
    </source>
</evidence>
<reference evidence="9" key="1">
    <citation type="journal article" date="2020" name="J Insects Food Feed">
        <title>The yellow mealworm (Tenebrio molitor) genome: a resource for the emerging insects as food and feed industry.</title>
        <authorList>
            <person name="Eriksson T."/>
            <person name="Andere A."/>
            <person name="Kelstrup H."/>
            <person name="Emery V."/>
            <person name="Picard C."/>
        </authorList>
    </citation>
    <scope>NUCLEOTIDE SEQUENCE</scope>
    <source>
        <strain evidence="9">Stoneville</strain>
        <tissue evidence="9">Whole head</tissue>
    </source>
</reference>
<keyword evidence="6 8" id="KW-1133">Transmembrane helix</keyword>
<evidence type="ECO:0000256" key="5">
    <source>
        <dbReference type="ARBA" id="ARBA00022824"/>
    </source>
</evidence>
<keyword evidence="7 8" id="KW-0472">Membrane</keyword>
<gene>
    <name evidence="9" type="ORF">GEV33_005197</name>
</gene>
<evidence type="ECO:0000313" key="10">
    <source>
        <dbReference type="Proteomes" id="UP000719412"/>
    </source>
</evidence>
<comment type="caution">
    <text evidence="9">The sequence shown here is derived from an EMBL/GenBank/DDBJ whole genome shotgun (WGS) entry which is preliminary data.</text>
</comment>
<evidence type="ECO:0000256" key="4">
    <source>
        <dbReference type="ARBA" id="ARBA00022692"/>
    </source>
</evidence>
<dbReference type="Pfam" id="PF11712">
    <property type="entry name" value="Vma12"/>
    <property type="match status" value="1"/>
</dbReference>
<dbReference type="GO" id="GO:0030133">
    <property type="term" value="C:transport vesicle"/>
    <property type="evidence" value="ECO:0007669"/>
    <property type="project" value="InterPro"/>
</dbReference>
<dbReference type="AlphaFoldDB" id="A0A8J6LCT9"/>
<evidence type="ECO:0000256" key="8">
    <source>
        <dbReference type="SAM" id="Phobius"/>
    </source>
</evidence>
<dbReference type="PANTHER" id="PTHR31394:SF1">
    <property type="entry name" value="TRANSMEMBRANE PROTEIN 199"/>
    <property type="match status" value="1"/>
</dbReference>
<dbReference type="Pfam" id="PF14942">
    <property type="entry name" value="Muted"/>
    <property type="match status" value="1"/>
</dbReference>
<keyword evidence="10" id="KW-1185">Reference proteome</keyword>
<dbReference type="PANTHER" id="PTHR31394">
    <property type="entry name" value="TRANSMEMBRANE PROTEIN 199"/>
    <property type="match status" value="1"/>
</dbReference>
<keyword evidence="5" id="KW-0256">Endoplasmic reticulum</keyword>
<dbReference type="Proteomes" id="UP000719412">
    <property type="component" value="Unassembled WGS sequence"/>
</dbReference>
<evidence type="ECO:0000256" key="1">
    <source>
        <dbReference type="ARBA" id="ARBA00004477"/>
    </source>
</evidence>
<reference evidence="9" key="2">
    <citation type="submission" date="2021-08" db="EMBL/GenBank/DDBJ databases">
        <authorList>
            <person name="Eriksson T."/>
        </authorList>
    </citation>
    <scope>NUCLEOTIDE SEQUENCE</scope>
    <source>
        <strain evidence="9">Stoneville</strain>
        <tissue evidence="9">Whole head</tissue>
    </source>
</reference>
<evidence type="ECO:0000256" key="3">
    <source>
        <dbReference type="ARBA" id="ARBA00019580"/>
    </source>
</evidence>
<dbReference type="InterPro" id="IPR021013">
    <property type="entry name" value="ATPase_Vma12"/>
</dbReference>
<comment type="similarity">
    <text evidence="2">Belongs to the BLOC1S5 family.</text>
</comment>
<dbReference type="GO" id="GO:0005789">
    <property type="term" value="C:endoplasmic reticulum membrane"/>
    <property type="evidence" value="ECO:0007669"/>
    <property type="project" value="UniProtKB-SubCell"/>
</dbReference>
<protein>
    <recommendedName>
        <fullName evidence="3">Biogenesis of lysosome-related organelles complex 1 subunit 5</fullName>
    </recommendedName>
</protein>
<sequence length="317" mass="37111">MSDISKDIGTIWNRQFDHRSFLCGEISFMLQEFEQKRNDTEVDYLFKAIENITDIKDTEVDRFKQAVDQALPETNNELQKALTVCNQFVDVENKYKEKEETDRPAELKYLLTDEDRQFLKTLNLNSKVSTKLPFHNEAIISENDRLLNLHDLHWLYDYIQRDNENNSTKVYLHNLFEGSEIILPKNCEVPRNVELEKRCERLRASQQNREYSNMTKNVDNVRRKHPEDTISFQMKQMNRHLIAISQFIMSVLAGFAFGFIGVELLIGNLDFGFRLLLGIICALIIALAELYFLAKKLNEDLKFETTIEAKKKGAKLD</sequence>
<name>A0A8J6LCT9_TENMO</name>
<feature type="transmembrane region" description="Helical" evidence="8">
    <location>
        <begin position="272"/>
        <end position="294"/>
    </location>
</feature>
<dbReference type="GO" id="GO:0031083">
    <property type="term" value="C:BLOC-1 complex"/>
    <property type="evidence" value="ECO:0007669"/>
    <property type="project" value="InterPro"/>
</dbReference>
<dbReference type="EMBL" id="JABDTM020019181">
    <property type="protein sequence ID" value="KAH0817599.1"/>
    <property type="molecule type" value="Genomic_DNA"/>
</dbReference>
<evidence type="ECO:0000256" key="2">
    <source>
        <dbReference type="ARBA" id="ARBA00010754"/>
    </source>
</evidence>
<feature type="transmembrane region" description="Helical" evidence="8">
    <location>
        <begin position="241"/>
        <end position="266"/>
    </location>
</feature>
<evidence type="ECO:0000313" key="9">
    <source>
        <dbReference type="EMBL" id="KAH0817599.1"/>
    </source>
</evidence>
<keyword evidence="4 8" id="KW-0812">Transmembrane</keyword>